<dbReference type="PANTHER" id="PTHR12677:SF59">
    <property type="entry name" value="GOLGI APPARATUS MEMBRANE PROTEIN TVP38-RELATED"/>
    <property type="match status" value="1"/>
</dbReference>
<organism evidence="9 10">
    <name type="scientific">Thalassiosira oceanica</name>
    <name type="common">Marine diatom</name>
    <dbReference type="NCBI Taxonomy" id="159749"/>
    <lineage>
        <taxon>Eukaryota</taxon>
        <taxon>Sar</taxon>
        <taxon>Stramenopiles</taxon>
        <taxon>Ochrophyta</taxon>
        <taxon>Bacillariophyta</taxon>
        <taxon>Coscinodiscophyceae</taxon>
        <taxon>Thalassiosirophycidae</taxon>
        <taxon>Thalassiosirales</taxon>
        <taxon>Thalassiosiraceae</taxon>
        <taxon>Thalassiosira</taxon>
    </lineage>
</organism>
<gene>
    <name evidence="9" type="ORF">THAOC_10891</name>
</gene>
<evidence type="ECO:0000313" key="10">
    <source>
        <dbReference type="Proteomes" id="UP000266841"/>
    </source>
</evidence>
<reference evidence="9 10" key="1">
    <citation type="journal article" date="2012" name="Genome Biol.">
        <title>Genome and low-iron response of an oceanic diatom adapted to chronic iron limitation.</title>
        <authorList>
            <person name="Lommer M."/>
            <person name="Specht M."/>
            <person name="Roy A.S."/>
            <person name="Kraemer L."/>
            <person name="Andreson R."/>
            <person name="Gutowska M.A."/>
            <person name="Wolf J."/>
            <person name="Bergner S.V."/>
            <person name="Schilhabel M.B."/>
            <person name="Klostermeier U.C."/>
            <person name="Beiko R.G."/>
            <person name="Rosenstiel P."/>
            <person name="Hippler M."/>
            <person name="Laroche J."/>
        </authorList>
    </citation>
    <scope>NUCLEOTIDE SEQUENCE [LARGE SCALE GENOMIC DNA]</scope>
    <source>
        <strain evidence="9 10">CCMP1005</strain>
    </source>
</reference>
<keyword evidence="5 7" id="KW-0472">Membrane</keyword>
<comment type="caution">
    <text evidence="9">The sequence shown here is derived from an EMBL/GenBank/DDBJ whole genome shotgun (WGS) entry which is preliminary data.</text>
</comment>
<sequence>MAAADMKGLRLPPATEQSTSSVASKPLLPLSQTDANADDARDDAAGSPPSNKRKIVLGIALLSVLALVVADASTSGHVQAITRRFLDWVQNHVYVGILAFVLVYAIATVFFVPGAVLTLGGGYVFGSAFGLGKGVLVASLAVFAGASGGAIASFLLGRYLLRDYASGLADRYPIMKALDAAIGRNSFKIFVLLRLSVNVPFNALNYISGATAIGLGVYCVTLLGMCLVLCCTASLGPLPVVLGMVSRIRAVQ</sequence>
<feature type="domain" description="VTT" evidence="8">
    <location>
        <begin position="112"/>
        <end position="236"/>
    </location>
</feature>
<accession>K0SSM3</accession>
<feature type="region of interest" description="Disordered" evidence="6">
    <location>
        <begin position="1"/>
        <end position="49"/>
    </location>
</feature>
<dbReference type="OrthoDB" id="166803at2759"/>
<dbReference type="GO" id="GO:0005886">
    <property type="term" value="C:plasma membrane"/>
    <property type="evidence" value="ECO:0007669"/>
    <property type="project" value="UniProtKB-SubCell"/>
</dbReference>
<keyword evidence="3 7" id="KW-0812">Transmembrane</keyword>
<evidence type="ECO:0000256" key="6">
    <source>
        <dbReference type="SAM" id="MobiDB-lite"/>
    </source>
</evidence>
<comment type="subcellular location">
    <subcellularLocation>
        <location evidence="1">Cell membrane</location>
        <topology evidence="1">Multi-pass membrane protein</topology>
    </subcellularLocation>
</comment>
<dbReference type="Proteomes" id="UP000266841">
    <property type="component" value="Unassembled WGS sequence"/>
</dbReference>
<evidence type="ECO:0000313" key="9">
    <source>
        <dbReference type="EMBL" id="EJK67984.1"/>
    </source>
</evidence>
<keyword evidence="10" id="KW-1185">Reference proteome</keyword>
<dbReference type="PANTHER" id="PTHR12677">
    <property type="entry name" value="GOLGI APPARATUS MEMBRANE PROTEIN TVP38-RELATED"/>
    <property type="match status" value="1"/>
</dbReference>
<keyword evidence="2" id="KW-1003">Cell membrane</keyword>
<feature type="transmembrane region" description="Helical" evidence="7">
    <location>
        <begin position="136"/>
        <end position="156"/>
    </location>
</feature>
<evidence type="ECO:0000259" key="8">
    <source>
        <dbReference type="Pfam" id="PF09335"/>
    </source>
</evidence>
<evidence type="ECO:0000256" key="7">
    <source>
        <dbReference type="SAM" id="Phobius"/>
    </source>
</evidence>
<evidence type="ECO:0000256" key="1">
    <source>
        <dbReference type="ARBA" id="ARBA00004651"/>
    </source>
</evidence>
<evidence type="ECO:0000256" key="3">
    <source>
        <dbReference type="ARBA" id="ARBA00022692"/>
    </source>
</evidence>
<evidence type="ECO:0000256" key="4">
    <source>
        <dbReference type="ARBA" id="ARBA00022989"/>
    </source>
</evidence>
<proteinExistence type="predicted"/>
<evidence type="ECO:0000256" key="5">
    <source>
        <dbReference type="ARBA" id="ARBA00023136"/>
    </source>
</evidence>
<dbReference type="Pfam" id="PF09335">
    <property type="entry name" value="VTT_dom"/>
    <property type="match status" value="1"/>
</dbReference>
<feature type="transmembrane region" description="Helical" evidence="7">
    <location>
        <begin position="93"/>
        <end position="116"/>
    </location>
</feature>
<dbReference type="AlphaFoldDB" id="K0SSM3"/>
<feature type="transmembrane region" description="Helical" evidence="7">
    <location>
        <begin position="215"/>
        <end position="242"/>
    </location>
</feature>
<dbReference type="eggNOG" id="KOG3140">
    <property type="taxonomic scope" value="Eukaryota"/>
</dbReference>
<dbReference type="InterPro" id="IPR032816">
    <property type="entry name" value="VTT_dom"/>
</dbReference>
<evidence type="ECO:0000256" key="2">
    <source>
        <dbReference type="ARBA" id="ARBA00022475"/>
    </source>
</evidence>
<protein>
    <recommendedName>
        <fullName evidence="8">VTT domain-containing protein</fullName>
    </recommendedName>
</protein>
<keyword evidence="4 7" id="KW-1133">Transmembrane helix</keyword>
<dbReference type="InterPro" id="IPR015414">
    <property type="entry name" value="TMEM64"/>
</dbReference>
<dbReference type="EMBL" id="AGNL01012267">
    <property type="protein sequence ID" value="EJK67984.1"/>
    <property type="molecule type" value="Genomic_DNA"/>
</dbReference>
<name>K0SSM3_THAOC</name>